<evidence type="ECO:0000256" key="3">
    <source>
        <dbReference type="ARBA" id="ARBA00038050"/>
    </source>
</evidence>
<dbReference type="PANTHER" id="PTHR12649:SF11">
    <property type="entry name" value="PEPTIDYL-TRNA HYDROLASE 2, MITOCHONDRIAL"/>
    <property type="match status" value="1"/>
</dbReference>
<evidence type="ECO:0000256" key="2">
    <source>
        <dbReference type="ARBA" id="ARBA00022801"/>
    </source>
</evidence>
<reference evidence="5 6" key="1">
    <citation type="submission" date="2019-08" db="EMBL/GenBank/DDBJ databases">
        <title>Bacillus genomes from the desert of Cuatro Cienegas, Coahuila.</title>
        <authorList>
            <person name="Olmedo-Alvarez G."/>
        </authorList>
    </citation>
    <scope>NUCLEOTIDE SEQUENCE [LARGE SCALE GENOMIC DNA]</scope>
    <source>
        <strain evidence="5 6">CH128b_4D</strain>
    </source>
</reference>
<keyword evidence="2 5" id="KW-0378">Hydrolase</keyword>
<dbReference type="PANTHER" id="PTHR12649">
    <property type="entry name" value="PEPTIDYL-TRNA HYDROLASE 2"/>
    <property type="match status" value="1"/>
</dbReference>
<evidence type="ECO:0000256" key="4">
    <source>
        <dbReference type="ARBA" id="ARBA00048707"/>
    </source>
</evidence>
<comment type="caution">
    <text evidence="5">The sequence shown here is derived from an EMBL/GenBank/DDBJ whole genome shotgun (WGS) entry which is preliminary data.</text>
</comment>
<dbReference type="Pfam" id="PF01981">
    <property type="entry name" value="PTH2"/>
    <property type="match status" value="1"/>
</dbReference>
<name>A0A5D4MBR6_9BACI</name>
<accession>A0A5D4MBR6</accession>
<proteinExistence type="inferred from homology"/>
<protein>
    <recommendedName>
        <fullName evidence="1">peptidyl-tRNA hydrolase</fullName>
        <ecNumber evidence="1">3.1.1.29</ecNumber>
    </recommendedName>
</protein>
<comment type="similarity">
    <text evidence="3">Belongs to the PTH2 family.</text>
</comment>
<gene>
    <name evidence="5" type="ORF">FZC84_11090</name>
</gene>
<comment type="catalytic activity">
    <reaction evidence="4">
        <text>an N-acyl-L-alpha-aminoacyl-tRNA + H2O = an N-acyl-L-amino acid + a tRNA + H(+)</text>
        <dbReference type="Rhea" id="RHEA:54448"/>
        <dbReference type="Rhea" id="RHEA-COMP:10123"/>
        <dbReference type="Rhea" id="RHEA-COMP:13883"/>
        <dbReference type="ChEBI" id="CHEBI:15377"/>
        <dbReference type="ChEBI" id="CHEBI:15378"/>
        <dbReference type="ChEBI" id="CHEBI:59874"/>
        <dbReference type="ChEBI" id="CHEBI:78442"/>
        <dbReference type="ChEBI" id="CHEBI:138191"/>
        <dbReference type="EC" id="3.1.1.29"/>
    </reaction>
</comment>
<dbReference type="Proteomes" id="UP000325182">
    <property type="component" value="Unassembled WGS sequence"/>
</dbReference>
<dbReference type="InterPro" id="IPR002833">
    <property type="entry name" value="PTH2"/>
</dbReference>
<dbReference type="GO" id="GO:0005829">
    <property type="term" value="C:cytosol"/>
    <property type="evidence" value="ECO:0007669"/>
    <property type="project" value="TreeGrafter"/>
</dbReference>
<sequence length="120" mass="13332">MINSEIVQYYVVNKELDMSAGKIAAQTAHAATISTIDMLSDSSKFPEFRDVFIQWYQTGMTKIVLRGRQKDLERLAEKGFYTVHDSGRTEIASGSLTVIAMPPMPKSEAKAIVGNLSLFK</sequence>
<dbReference type="InterPro" id="IPR023476">
    <property type="entry name" value="Pep_tRNA_hydro_II_dom_sf"/>
</dbReference>
<dbReference type="AlphaFoldDB" id="A0A5D4MBR6"/>
<dbReference type="EC" id="3.1.1.29" evidence="1"/>
<dbReference type="GO" id="GO:0004045">
    <property type="term" value="F:peptidyl-tRNA hydrolase activity"/>
    <property type="evidence" value="ECO:0007669"/>
    <property type="project" value="UniProtKB-EC"/>
</dbReference>
<evidence type="ECO:0000256" key="1">
    <source>
        <dbReference type="ARBA" id="ARBA00013260"/>
    </source>
</evidence>
<dbReference type="Gene3D" id="3.40.1490.10">
    <property type="entry name" value="Bit1"/>
    <property type="match status" value="1"/>
</dbReference>
<dbReference type="EMBL" id="VTEG01000006">
    <property type="protein sequence ID" value="TYR99294.1"/>
    <property type="molecule type" value="Genomic_DNA"/>
</dbReference>
<organism evidence="5 6">
    <name type="scientific">Rossellomorea vietnamensis</name>
    <dbReference type="NCBI Taxonomy" id="218284"/>
    <lineage>
        <taxon>Bacteria</taxon>
        <taxon>Bacillati</taxon>
        <taxon>Bacillota</taxon>
        <taxon>Bacilli</taxon>
        <taxon>Bacillales</taxon>
        <taxon>Bacillaceae</taxon>
        <taxon>Rossellomorea</taxon>
    </lineage>
</organism>
<dbReference type="SUPFAM" id="SSF102462">
    <property type="entry name" value="Peptidyl-tRNA hydrolase II"/>
    <property type="match status" value="1"/>
</dbReference>
<evidence type="ECO:0000313" key="6">
    <source>
        <dbReference type="Proteomes" id="UP000325182"/>
    </source>
</evidence>
<evidence type="ECO:0000313" key="5">
    <source>
        <dbReference type="EMBL" id="TYR99294.1"/>
    </source>
</evidence>